<dbReference type="InterPro" id="IPR036611">
    <property type="entry name" value="Trigger_fac_ribosome-bd_sf"/>
</dbReference>
<dbReference type="PIRSF" id="PIRSF003095">
    <property type="entry name" value="Trigger_factor"/>
    <property type="match status" value="1"/>
</dbReference>
<dbReference type="InterPro" id="IPR008880">
    <property type="entry name" value="Trigger_fac_C"/>
</dbReference>
<dbReference type="SUPFAM" id="SSF109998">
    <property type="entry name" value="Triger factor/SurA peptide-binding domain-like"/>
    <property type="match status" value="1"/>
</dbReference>
<dbReference type="EMBL" id="CP036557">
    <property type="protein sequence ID" value="QBK61809.1"/>
    <property type="molecule type" value="Genomic_DNA"/>
</dbReference>
<dbReference type="RefSeq" id="WP_025443589.1">
    <property type="nucleotide sequence ID" value="NZ_AP024371.1"/>
</dbReference>
<sequence length="448" mass="52142">MILNNNVRLISDSKVETVIRVSKEFVKDKYNEILQDYSSRLKVKGFRTGKVPSSLIEGKYSDNIKSLTIEKIIHQSLEEFFKSSIYKPLSYAAPKILDERLEIDFEKDFEFTFVYEAYPEFEIPDISDVEVKIPEVTISDSDVEEELKLLQFENSMIVNDSGDVKLGNIVKVDFIELDDSLSEILTTKRQDFVFTVGESHNYYGIDNDILGMKKDEERIVEKSYDSDYKFSELANSFKRLKVVIKDIKKRDIPELNDDFAKDIKDSFNTLVELKEHIRENMLRLVKEKSESLKLSKLLSDIVNRLNIEVPPAMFEAEFKKTLSEFSKKNKINFEQLDNFSTGFEGVGDILKDNVLKQLKSKLVFQKMVDNDLTEITEVDLESELVKQAKDAKMGFADIKKFYEDNNLLEILKDEIKRQKVKDKILKNVKEVKLKKVNFKDFINYKTGE</sequence>
<protein>
    <recommendedName>
        <fullName evidence="4 9">Trigger factor</fullName>
        <shortName evidence="9">TF</shortName>
        <ecNumber evidence="3 9">5.2.1.8</ecNumber>
    </recommendedName>
    <alternativeName>
        <fullName evidence="8 9">PPIase</fullName>
    </alternativeName>
</protein>
<dbReference type="Proteomes" id="UP000230633">
    <property type="component" value="Chromosome"/>
</dbReference>
<comment type="catalytic activity">
    <reaction evidence="1 9">
        <text>[protein]-peptidylproline (omega=180) = [protein]-peptidylproline (omega=0)</text>
        <dbReference type="Rhea" id="RHEA:16237"/>
        <dbReference type="Rhea" id="RHEA-COMP:10747"/>
        <dbReference type="Rhea" id="RHEA-COMP:10748"/>
        <dbReference type="ChEBI" id="CHEBI:83833"/>
        <dbReference type="ChEBI" id="CHEBI:83834"/>
        <dbReference type="EC" id="5.2.1.8"/>
    </reaction>
</comment>
<keyword evidence="5 9" id="KW-0697">Rotamase</keyword>
<accession>A0AAP8YTX8</accession>
<evidence type="ECO:0000256" key="4">
    <source>
        <dbReference type="ARBA" id="ARBA00016902"/>
    </source>
</evidence>
<evidence type="ECO:0000256" key="1">
    <source>
        <dbReference type="ARBA" id="ARBA00000971"/>
    </source>
</evidence>
<dbReference type="InterPro" id="IPR046357">
    <property type="entry name" value="PPIase_dom_sf"/>
</dbReference>
<keyword evidence="9" id="KW-0963">Cytoplasm</keyword>
<evidence type="ECO:0000256" key="8">
    <source>
        <dbReference type="ARBA" id="ARBA00029986"/>
    </source>
</evidence>
<organism evidence="13 15">
    <name type="scientific">Borrelia miyamotoi</name>
    <dbReference type="NCBI Taxonomy" id="47466"/>
    <lineage>
        <taxon>Bacteria</taxon>
        <taxon>Pseudomonadati</taxon>
        <taxon>Spirochaetota</taxon>
        <taxon>Spirochaetia</taxon>
        <taxon>Spirochaetales</taxon>
        <taxon>Borreliaceae</taxon>
        <taxon>Borrelia</taxon>
    </lineage>
</organism>
<dbReference type="GO" id="GO:0006457">
    <property type="term" value="P:protein folding"/>
    <property type="evidence" value="ECO:0007669"/>
    <property type="project" value="UniProtKB-UniRule"/>
</dbReference>
<evidence type="ECO:0000313" key="14">
    <source>
        <dbReference type="Proteomes" id="UP000230633"/>
    </source>
</evidence>
<comment type="similarity">
    <text evidence="2 9">Belongs to the FKBP-type PPIase family. Tig subfamily.</text>
</comment>
<keyword evidence="7 9" id="KW-0413">Isomerase</keyword>
<dbReference type="SUPFAM" id="SSF102735">
    <property type="entry name" value="Trigger factor ribosome-binding domain"/>
    <property type="match status" value="1"/>
</dbReference>
<dbReference type="EMBL" id="CP024333">
    <property type="protein sequence ID" value="ATQ15825.1"/>
    <property type="molecule type" value="Genomic_DNA"/>
</dbReference>
<dbReference type="InterPro" id="IPR037041">
    <property type="entry name" value="Trigger_fac_C_sf"/>
</dbReference>
<dbReference type="Gene3D" id="3.10.50.40">
    <property type="match status" value="1"/>
</dbReference>
<dbReference type="AlphaFoldDB" id="A0AAP8YTX8"/>
<evidence type="ECO:0000259" key="11">
    <source>
        <dbReference type="Pfam" id="PF05698"/>
    </source>
</evidence>
<dbReference type="InterPro" id="IPR005215">
    <property type="entry name" value="Trig_fac"/>
</dbReference>
<dbReference type="GeneID" id="75118311"/>
<reference evidence="13" key="2">
    <citation type="submission" date="2022-12" db="EMBL/GenBank/DDBJ databases">
        <title>Whole genome sequencing of Borrelia miyamotoi strains isolated at the Russian territory.</title>
        <authorList>
            <person name="Kuleshov K.V."/>
            <person name="Platonov A.E."/>
            <person name="Goptar I.A."/>
            <person name="Shipulin G.A."/>
            <person name="Markelov M.L."/>
            <person name="Koetsveld J."/>
            <person name="Kolyasnikova N.M."/>
            <person name="Sarksyan D.S."/>
            <person name="Toporkova M.G."/>
            <person name="Hovius J.W."/>
        </authorList>
    </citation>
    <scope>NUCLEOTIDE SEQUENCE</scope>
    <source>
        <strain evidence="13">Yekat-76</strain>
    </source>
</reference>
<reference evidence="15" key="1">
    <citation type="submission" date="2019-03" db="EMBL/GenBank/DDBJ databases">
        <title>Whole genome sequencing of Borrelia miyamotoi strains isolated at the Russian territory.</title>
        <authorList>
            <person name="Kuleshov K.V."/>
            <person name="Platonov A.E."/>
            <person name="Goptar I.A."/>
            <person name="Shipulin G.A."/>
            <person name="Markelov M.L."/>
            <person name="Koetsveld J."/>
            <person name="Kolyasnikova N.M."/>
            <person name="Sarksyan D.S."/>
            <person name="Toporkova M.G."/>
            <person name="Hovius J.W."/>
        </authorList>
    </citation>
    <scope>NUCLEOTIDE SEQUENCE [LARGE SCALE GENOMIC DNA]</scope>
    <source>
        <strain evidence="12 14">Yekat-1</strain>
        <strain evidence="15">Yekat-76</strain>
    </source>
</reference>
<dbReference type="GO" id="GO:0015031">
    <property type="term" value="P:protein transport"/>
    <property type="evidence" value="ECO:0007669"/>
    <property type="project" value="UniProtKB-UniRule"/>
</dbReference>
<dbReference type="Gene3D" id="3.30.70.1050">
    <property type="entry name" value="Trigger factor ribosome-binding domain"/>
    <property type="match status" value="1"/>
</dbReference>
<comment type="domain">
    <text evidence="9">Consists of 3 domains; the N-terminus binds the ribosome, the middle domain has PPIase activity, while the C-terminus has intrinsic chaperone activity on its own.</text>
</comment>
<evidence type="ECO:0000256" key="6">
    <source>
        <dbReference type="ARBA" id="ARBA00023186"/>
    </source>
</evidence>
<evidence type="ECO:0000256" key="2">
    <source>
        <dbReference type="ARBA" id="ARBA00005464"/>
    </source>
</evidence>
<evidence type="ECO:0000256" key="7">
    <source>
        <dbReference type="ARBA" id="ARBA00023235"/>
    </source>
</evidence>
<dbReference type="GO" id="GO:0003755">
    <property type="term" value="F:peptidyl-prolyl cis-trans isomerase activity"/>
    <property type="evidence" value="ECO:0007669"/>
    <property type="project" value="UniProtKB-UniRule"/>
</dbReference>
<dbReference type="Gene3D" id="1.10.3120.10">
    <property type="entry name" value="Trigger factor, C-terminal domain"/>
    <property type="match status" value="1"/>
</dbReference>
<dbReference type="GO" id="GO:0005737">
    <property type="term" value="C:cytoplasm"/>
    <property type="evidence" value="ECO:0007669"/>
    <property type="project" value="UniProtKB-SubCell"/>
</dbReference>
<evidence type="ECO:0000313" key="13">
    <source>
        <dbReference type="EMBL" id="QBK61809.1"/>
    </source>
</evidence>
<dbReference type="InterPro" id="IPR027304">
    <property type="entry name" value="Trigger_fact/SurA_dom_sf"/>
</dbReference>
<gene>
    <name evidence="9 13" type="primary">tig</name>
    <name evidence="12" type="ORF">CNO13_01230</name>
    <name evidence="13" type="ORF">EZU67_01230</name>
</gene>
<comment type="subcellular location">
    <subcellularLocation>
        <location evidence="9">Cytoplasm</location>
    </subcellularLocation>
    <text evidence="9">About half TF is bound to the ribosome near the polypeptide exit tunnel while the other half is free in the cytoplasm.</text>
</comment>
<dbReference type="InterPro" id="IPR008881">
    <property type="entry name" value="Trigger_fac_ribosome-bd_bac"/>
</dbReference>
<dbReference type="Pfam" id="PF05697">
    <property type="entry name" value="Trigger_N"/>
    <property type="match status" value="1"/>
</dbReference>
<evidence type="ECO:0000313" key="12">
    <source>
        <dbReference type="EMBL" id="ATQ15825.1"/>
    </source>
</evidence>
<evidence type="ECO:0000256" key="3">
    <source>
        <dbReference type="ARBA" id="ARBA00013194"/>
    </source>
</evidence>
<feature type="domain" description="Trigger factor ribosome-binding bacterial" evidence="10">
    <location>
        <begin position="6"/>
        <end position="148"/>
    </location>
</feature>
<keyword evidence="9" id="KW-0131">Cell cycle</keyword>
<dbReference type="Proteomes" id="UP000291995">
    <property type="component" value="Chromosome"/>
</dbReference>
<dbReference type="Pfam" id="PF05698">
    <property type="entry name" value="Trigger_C"/>
    <property type="match status" value="1"/>
</dbReference>
<dbReference type="SUPFAM" id="SSF54534">
    <property type="entry name" value="FKBP-like"/>
    <property type="match status" value="1"/>
</dbReference>
<evidence type="ECO:0000313" key="15">
    <source>
        <dbReference type="Proteomes" id="UP000291995"/>
    </source>
</evidence>
<name>A0AAP8YTX8_9SPIR</name>
<dbReference type="NCBIfam" id="TIGR00115">
    <property type="entry name" value="tig"/>
    <property type="match status" value="1"/>
</dbReference>
<evidence type="ECO:0000259" key="10">
    <source>
        <dbReference type="Pfam" id="PF05697"/>
    </source>
</evidence>
<keyword evidence="14" id="KW-1185">Reference proteome</keyword>
<evidence type="ECO:0000256" key="9">
    <source>
        <dbReference type="HAMAP-Rule" id="MF_00303"/>
    </source>
</evidence>
<dbReference type="HAMAP" id="MF_00303">
    <property type="entry name" value="Trigger_factor_Tig"/>
    <property type="match status" value="1"/>
</dbReference>
<keyword evidence="9" id="KW-0132">Cell division</keyword>
<dbReference type="EC" id="5.2.1.8" evidence="3 9"/>
<proteinExistence type="inferred from homology"/>
<feature type="domain" description="Trigger factor C-terminal" evidence="11">
    <location>
        <begin position="269"/>
        <end position="425"/>
    </location>
</feature>
<comment type="function">
    <text evidence="9">Involved in protein export. Acts as a chaperone by maintaining the newly synthesized protein in an open conformation. Functions as a peptidyl-prolyl cis-trans isomerase.</text>
</comment>
<dbReference type="GO" id="GO:0051301">
    <property type="term" value="P:cell division"/>
    <property type="evidence" value="ECO:0007669"/>
    <property type="project" value="UniProtKB-KW"/>
</dbReference>
<keyword evidence="6 9" id="KW-0143">Chaperone</keyword>
<evidence type="ECO:0000256" key="5">
    <source>
        <dbReference type="ARBA" id="ARBA00023110"/>
    </source>
</evidence>